<dbReference type="AlphaFoldDB" id="F6DSU9"/>
<gene>
    <name evidence="6" type="ordered locus">Desru_1679</name>
</gene>
<proteinExistence type="inferred from homology"/>
<dbReference type="Gene3D" id="3.10.350.10">
    <property type="entry name" value="LysM domain"/>
    <property type="match status" value="1"/>
</dbReference>
<dbReference type="SUPFAM" id="SSF46609">
    <property type="entry name" value="Fe,Mn superoxide dismutase (SOD), N-terminal domain"/>
    <property type="match status" value="1"/>
</dbReference>
<dbReference type="STRING" id="696281.Desru_1679"/>
<dbReference type="PROSITE" id="PS51782">
    <property type="entry name" value="LYSM"/>
    <property type="match status" value="1"/>
</dbReference>
<dbReference type="SMART" id="SM00257">
    <property type="entry name" value="LysM"/>
    <property type="match status" value="1"/>
</dbReference>
<dbReference type="InterPro" id="IPR036314">
    <property type="entry name" value="SOD_C_sf"/>
</dbReference>
<dbReference type="SUPFAM" id="SSF54106">
    <property type="entry name" value="LysM domain"/>
    <property type="match status" value="1"/>
</dbReference>
<dbReference type="HOGENOM" id="CLU_031625_2_2_9"/>
<dbReference type="eggNOG" id="COG0605">
    <property type="taxonomic scope" value="Bacteria"/>
</dbReference>
<dbReference type="Pfam" id="PF02777">
    <property type="entry name" value="Sod_Fe_C"/>
    <property type="match status" value="1"/>
</dbReference>
<feature type="domain" description="LysM" evidence="5">
    <location>
        <begin position="2"/>
        <end position="47"/>
    </location>
</feature>
<dbReference type="PANTHER" id="PTHR11404">
    <property type="entry name" value="SUPEROXIDE DISMUTASE 2"/>
    <property type="match status" value="1"/>
</dbReference>
<evidence type="ECO:0000256" key="3">
    <source>
        <dbReference type="ARBA" id="ARBA00022723"/>
    </source>
</evidence>
<evidence type="ECO:0000256" key="2">
    <source>
        <dbReference type="ARBA" id="ARBA00012682"/>
    </source>
</evidence>
<dbReference type="EMBL" id="CP002780">
    <property type="protein sequence ID" value="AEG59943.1"/>
    <property type="molecule type" value="Genomic_DNA"/>
</dbReference>
<dbReference type="GO" id="GO:0004784">
    <property type="term" value="F:superoxide dismutase activity"/>
    <property type="evidence" value="ECO:0007669"/>
    <property type="project" value="UniProtKB-EC"/>
</dbReference>
<dbReference type="EC" id="1.15.1.1" evidence="2"/>
<reference evidence="6 7" key="2">
    <citation type="journal article" date="2012" name="Stand. Genomic Sci.">
        <title>Complete genome sequence of the sulfate-reducing firmicute Desulfotomaculum ruminis type strain (DL(T)).</title>
        <authorList>
            <person name="Spring S."/>
            <person name="Visser M."/>
            <person name="Lu M."/>
            <person name="Copeland A."/>
            <person name="Lapidus A."/>
            <person name="Lucas S."/>
            <person name="Cheng J.F."/>
            <person name="Han C."/>
            <person name="Tapia R."/>
            <person name="Goodwin L.A."/>
            <person name="Pitluck S."/>
            <person name="Ivanova N."/>
            <person name="Land M."/>
            <person name="Hauser L."/>
            <person name="Larimer F."/>
            <person name="Rohde M."/>
            <person name="Goker M."/>
            <person name="Detter J.C."/>
            <person name="Kyrpides N.C."/>
            <person name="Woyke T."/>
            <person name="Schaap P.J."/>
            <person name="Plugge C.M."/>
            <person name="Muyzer G."/>
            <person name="Kuever J."/>
            <person name="Pereira I.A."/>
            <person name="Parshina S.N."/>
            <person name="Bernier-Latmani R."/>
            <person name="Stams A.J."/>
            <person name="Klenk H.P."/>
        </authorList>
    </citation>
    <scope>NUCLEOTIDE SEQUENCE [LARGE SCALE GENOMIC DNA]</scope>
    <source>
        <strain evidence="7">ATCC 23193 / DSM 2154 / NCIB 8452 / DL</strain>
    </source>
</reference>
<dbReference type="InterPro" id="IPR019832">
    <property type="entry name" value="Mn/Fe_SOD_C"/>
</dbReference>
<dbReference type="SUPFAM" id="SSF54719">
    <property type="entry name" value="Fe,Mn superoxide dismutase (SOD), C-terminal domain"/>
    <property type="match status" value="1"/>
</dbReference>
<keyword evidence="7" id="KW-1185">Reference proteome</keyword>
<sequence length="254" mass="28816">MPKHIVKPGDTIKNIMKKYKIDLDALILANPHLNQFERLSPGDTVYIPGFTDGTFAQLEIRPLKPSLLTMLGLSVRQIQEHYALYQGYVSKTNEIRSKLGLADRTETNTIFSSIRSLKKEEAFAINGCKLHEWYFDNLGGRGGPVNGPILQAIVKDFGSSEYWEKDFRATGSASRGWAILGFDLDDGHLHNYGLDANDCGSVFRFEPILVMDVHEHAYFLDYGTNRTSYMEAFFKNIDWAVVNSRWISLKQISL</sequence>
<evidence type="ECO:0000256" key="1">
    <source>
        <dbReference type="ARBA" id="ARBA00008714"/>
    </source>
</evidence>
<evidence type="ECO:0000259" key="5">
    <source>
        <dbReference type="PROSITE" id="PS51782"/>
    </source>
</evidence>
<dbReference type="Pfam" id="PF01476">
    <property type="entry name" value="LysM"/>
    <property type="match status" value="1"/>
</dbReference>
<dbReference type="GO" id="GO:0046872">
    <property type="term" value="F:metal ion binding"/>
    <property type="evidence" value="ECO:0007669"/>
    <property type="project" value="UniProtKB-KW"/>
</dbReference>
<dbReference type="Gene3D" id="3.55.40.20">
    <property type="entry name" value="Iron/manganese superoxide dismutase, C-terminal domain"/>
    <property type="match status" value="1"/>
</dbReference>
<evidence type="ECO:0000313" key="6">
    <source>
        <dbReference type="EMBL" id="AEG59943.1"/>
    </source>
</evidence>
<dbReference type="InterPro" id="IPR036324">
    <property type="entry name" value="Mn/Fe_SOD_N_sf"/>
</dbReference>
<keyword evidence="3" id="KW-0479">Metal-binding</keyword>
<dbReference type="PANTHER" id="PTHR11404:SF6">
    <property type="entry name" value="SUPEROXIDE DISMUTASE [MN], MITOCHONDRIAL"/>
    <property type="match status" value="1"/>
</dbReference>
<dbReference type="InterPro" id="IPR018392">
    <property type="entry name" value="LysM"/>
</dbReference>
<organism evidence="6 7">
    <name type="scientific">Desulforamulus ruminis (strain ATCC 23193 / DSM 2154 / NCIMB 8452 / DL)</name>
    <name type="common">Desulfotomaculum ruminis</name>
    <dbReference type="NCBI Taxonomy" id="696281"/>
    <lineage>
        <taxon>Bacteria</taxon>
        <taxon>Bacillati</taxon>
        <taxon>Bacillota</taxon>
        <taxon>Clostridia</taxon>
        <taxon>Eubacteriales</taxon>
        <taxon>Peptococcaceae</taxon>
        <taxon>Desulforamulus</taxon>
    </lineage>
</organism>
<dbReference type="InterPro" id="IPR036779">
    <property type="entry name" value="LysM_dom_sf"/>
</dbReference>
<comment type="similarity">
    <text evidence="1">Belongs to the iron/manganese superoxide dismutase family.</text>
</comment>
<name>F6DSU9_DESRL</name>
<reference evidence="7" key="1">
    <citation type="submission" date="2011-05" db="EMBL/GenBank/DDBJ databases">
        <title>Complete sequence of Desulfotomaculum ruminis DSM 2154.</title>
        <authorList>
            <person name="Lucas S."/>
            <person name="Copeland A."/>
            <person name="Lapidus A."/>
            <person name="Cheng J.-F."/>
            <person name="Goodwin L."/>
            <person name="Pitluck S."/>
            <person name="Lu M."/>
            <person name="Detter J.C."/>
            <person name="Han C."/>
            <person name="Tapia R."/>
            <person name="Land M."/>
            <person name="Hauser L."/>
            <person name="Kyrpides N."/>
            <person name="Ivanova N."/>
            <person name="Mikhailova N."/>
            <person name="Pagani I."/>
            <person name="Stams A.J.M."/>
            <person name="Plugge C.M."/>
            <person name="Muyzer G."/>
            <person name="Kuever J."/>
            <person name="Parshina S.N."/>
            <person name="Ivanova A.E."/>
            <person name="Nazina T.N."/>
            <person name="Brambilla E."/>
            <person name="Spring S."/>
            <person name="Klenk H.-P."/>
            <person name="Woyke T."/>
        </authorList>
    </citation>
    <scope>NUCLEOTIDE SEQUENCE [LARGE SCALE GENOMIC DNA]</scope>
    <source>
        <strain evidence="7">ATCC 23193 / DSM 2154 / NCIB 8452 / DL</strain>
    </source>
</reference>
<dbReference type="OrthoDB" id="9803125at2"/>
<dbReference type="InterPro" id="IPR050265">
    <property type="entry name" value="Fe/Mn_Superoxide_Dismutase"/>
</dbReference>
<protein>
    <recommendedName>
        <fullName evidence="2">superoxide dismutase</fullName>
        <ecNumber evidence="2">1.15.1.1</ecNumber>
    </recommendedName>
</protein>
<evidence type="ECO:0000313" key="7">
    <source>
        <dbReference type="Proteomes" id="UP000009234"/>
    </source>
</evidence>
<keyword evidence="4" id="KW-0560">Oxidoreductase</keyword>
<dbReference type="Proteomes" id="UP000009234">
    <property type="component" value="Chromosome"/>
</dbReference>
<dbReference type="RefSeq" id="WP_013841710.1">
    <property type="nucleotide sequence ID" value="NC_015589.1"/>
</dbReference>
<dbReference type="CDD" id="cd00118">
    <property type="entry name" value="LysM"/>
    <property type="match status" value="1"/>
</dbReference>
<evidence type="ECO:0000256" key="4">
    <source>
        <dbReference type="ARBA" id="ARBA00023002"/>
    </source>
</evidence>
<dbReference type="KEGG" id="dru:Desru_1679"/>
<accession>F6DSU9</accession>